<dbReference type="Gene3D" id="3.40.109.10">
    <property type="entry name" value="NADH Oxidase"/>
    <property type="match status" value="1"/>
</dbReference>
<evidence type="ECO:0000256" key="4">
    <source>
        <dbReference type="ARBA" id="ARBA00023002"/>
    </source>
</evidence>
<dbReference type="CDD" id="cd02146">
    <property type="entry name" value="NfsA-like"/>
    <property type="match status" value="1"/>
</dbReference>
<evidence type="ECO:0000259" key="6">
    <source>
        <dbReference type="Pfam" id="PF00881"/>
    </source>
</evidence>
<comment type="similarity">
    <text evidence="1 5">Belongs to the flavin oxidoreductase frp family.</text>
</comment>
<dbReference type="InterPro" id="IPR029479">
    <property type="entry name" value="Nitroreductase"/>
</dbReference>
<dbReference type="EMBL" id="RKRK01000002">
    <property type="protein sequence ID" value="RPF58357.1"/>
    <property type="molecule type" value="Genomic_DNA"/>
</dbReference>
<dbReference type="Pfam" id="PF00881">
    <property type="entry name" value="Nitroreductase"/>
    <property type="match status" value="1"/>
</dbReference>
<evidence type="ECO:0000256" key="1">
    <source>
        <dbReference type="ARBA" id="ARBA00008366"/>
    </source>
</evidence>
<proteinExistence type="inferred from homology"/>
<name>A0A3N5BKU6_9BACL</name>
<dbReference type="AlphaFoldDB" id="A0A3N5BKU6"/>
<evidence type="ECO:0000313" key="8">
    <source>
        <dbReference type="Proteomes" id="UP000277108"/>
    </source>
</evidence>
<gene>
    <name evidence="7" type="ORF">EDD62_1003</name>
</gene>
<dbReference type="NCBIfam" id="NF008033">
    <property type="entry name" value="PRK10765.1"/>
    <property type="match status" value="1"/>
</dbReference>
<dbReference type="GO" id="GO:0016491">
    <property type="term" value="F:oxidoreductase activity"/>
    <property type="evidence" value="ECO:0007669"/>
    <property type="project" value="UniProtKB-UniRule"/>
</dbReference>
<dbReference type="RefSeq" id="WP_123807760.1">
    <property type="nucleotide sequence ID" value="NZ_RKRK01000002.1"/>
</dbReference>
<keyword evidence="8" id="KW-1185">Reference proteome</keyword>
<dbReference type="PIRSF" id="PIRSF005426">
    <property type="entry name" value="Frp"/>
    <property type="match status" value="1"/>
</dbReference>
<dbReference type="PANTHER" id="PTHR43425:SF3">
    <property type="entry name" value="NADPH-DEPENDENT OXIDOREDUCTASE"/>
    <property type="match status" value="1"/>
</dbReference>
<keyword evidence="4 5" id="KW-0560">Oxidoreductase</keyword>
<dbReference type="OrthoDB" id="9775805at2"/>
<evidence type="ECO:0000313" key="7">
    <source>
        <dbReference type="EMBL" id="RPF58357.1"/>
    </source>
</evidence>
<accession>A0A3N5BKU6</accession>
<organism evidence="7 8">
    <name type="scientific">Abyssicoccus albus</name>
    <dbReference type="NCBI Taxonomy" id="1817405"/>
    <lineage>
        <taxon>Bacteria</taxon>
        <taxon>Bacillati</taxon>
        <taxon>Bacillota</taxon>
        <taxon>Bacilli</taxon>
        <taxon>Bacillales</taxon>
        <taxon>Abyssicoccaceae</taxon>
    </lineage>
</organism>
<dbReference type="Proteomes" id="UP000277108">
    <property type="component" value="Unassembled WGS sequence"/>
</dbReference>
<keyword evidence="3 5" id="KW-0288">FMN</keyword>
<dbReference type="InterPro" id="IPR016446">
    <property type="entry name" value="Flavin_OxRdtase_Frp"/>
</dbReference>
<dbReference type="PANTHER" id="PTHR43425">
    <property type="entry name" value="OXYGEN-INSENSITIVE NADPH NITROREDUCTASE"/>
    <property type="match status" value="1"/>
</dbReference>
<evidence type="ECO:0000256" key="5">
    <source>
        <dbReference type="PIRNR" id="PIRNR005426"/>
    </source>
</evidence>
<feature type="domain" description="Nitroreductase" evidence="6">
    <location>
        <begin position="12"/>
        <end position="167"/>
    </location>
</feature>
<keyword evidence="2 5" id="KW-0285">Flavoprotein</keyword>
<sequence>MDNLNETIQLMMNHRTIRAFEDKTLSDEQVKTLVQAAQMAPTSSHRQVYSIIGITDPEVKKELREISGQPYVEANGHLFVFVADHYRHSQLEGFDAEVMTQTFETTEGFVVGVVDAALAAQSLNLAAESLGLGACFLGSLRNDIKRVSELLQLPPYTMPVFGLAVGYPTDEGSQKERLPMDVVYHENTYETEGLKEKIAEYDENIRAYYQSRDENKKDANWTNIILKSLQRKYRYDVDDYVKSQGFLKQ</sequence>
<evidence type="ECO:0000256" key="2">
    <source>
        <dbReference type="ARBA" id="ARBA00022630"/>
    </source>
</evidence>
<comment type="caution">
    <text evidence="7">The sequence shown here is derived from an EMBL/GenBank/DDBJ whole genome shotgun (WGS) entry which is preliminary data.</text>
</comment>
<protein>
    <submittedName>
        <fullName evidence="7">FMN reductase (NADPH)</fullName>
    </submittedName>
</protein>
<dbReference type="SUPFAM" id="SSF55469">
    <property type="entry name" value="FMN-dependent nitroreductase-like"/>
    <property type="match status" value="1"/>
</dbReference>
<reference evidence="7 8" key="1">
    <citation type="submission" date="2018-11" db="EMBL/GenBank/DDBJ databases">
        <title>Genomic Encyclopedia of Type Strains, Phase IV (KMG-IV): sequencing the most valuable type-strain genomes for metagenomic binning, comparative biology and taxonomic classification.</title>
        <authorList>
            <person name="Goeker M."/>
        </authorList>
    </citation>
    <scope>NUCLEOTIDE SEQUENCE [LARGE SCALE GENOMIC DNA]</scope>
    <source>
        <strain evidence="7 8">DSM 29158</strain>
    </source>
</reference>
<evidence type="ECO:0000256" key="3">
    <source>
        <dbReference type="ARBA" id="ARBA00022643"/>
    </source>
</evidence>
<keyword evidence="5" id="KW-0521">NADP</keyword>
<dbReference type="InterPro" id="IPR000415">
    <property type="entry name" value="Nitroreductase-like"/>
</dbReference>